<keyword evidence="14" id="KW-1185">Reference proteome</keyword>
<dbReference type="Pfam" id="PF07504">
    <property type="entry name" value="FTP"/>
    <property type="match status" value="1"/>
</dbReference>
<dbReference type="Gene3D" id="1.10.390.10">
    <property type="entry name" value="Neutral Protease Domain 2"/>
    <property type="match status" value="2"/>
</dbReference>
<dbReference type="PANTHER" id="PTHR33794">
    <property type="entry name" value="BACILLOLYSIN"/>
    <property type="match status" value="1"/>
</dbReference>
<evidence type="ECO:0000259" key="10">
    <source>
        <dbReference type="Pfam" id="PF02225"/>
    </source>
</evidence>
<evidence type="ECO:0000313" key="14">
    <source>
        <dbReference type="Proteomes" id="UP000664417"/>
    </source>
</evidence>
<sequence>MGKMYRLWIAAILVVASLSVGPLAAADLPNQRAELRQKLSSSLSNIQRARYDEHRGTLRTLAVQNLVNGTGLVGKHAAGTNPEVLAKTFLDQYAPLVGAHADYRDLHKTAVKSDSLGLTRLSYEQKHGEVPVYGSVLHFYSDSSGRLLRVQGNLLPLDGVPAQAQITADQAAARALADVIARFPELNEADLTMDTPELVVHDTGRGAPYAGRIVLAWRVPMKRGFLTVESVFVEAVKGNVVDQVNETHTLAREVYQTNVNTDGLVWQEGNAQPYAGVDAPAINELIAASAETYNFFASLTNGEFLSWDGQDSPMRSLYNPANGGCPNAFWGNGTAAFCEGFATDDVIGHEFAHGYVEGNGDLIYRWQSGAMNESYADVFGEFIDLLNDRDVNGGNALRTQDALSQYVTPGPELFVEIAGGETRTFRAGGASFGAAPTIAGASGTIVLVEDTTANPNQGCETLANGAAVAGNIALIDRGECFFSEKAANAQAAGAIAVVIVNVQGNEVVNMSGDDSANPVTIPVISVGLADGNFIKAALAEGVTGSVQAAQAEVEDSARWVVGEDIGGGAGMRDMWVPNAGNDPATLTDPIYMCGPVDVDNGGVHINSGVGNRNASLLVDGGTVNGVTIPALGITKVAHIYFRALSQYLVFDSDYRDNADALEQAARDLVGVPLNQISLTSEWPGPGESVITEQDVAAVMAAVAYSEMRELPESCNFAPNLIAAAPALCTEGSSRTLFADDFEGDVTAWTLTHEGIFESFTERDWSIVSELPAGRNGKGFFAPDVGLLNNCGVGVNDETGRLMLASPAIDIADASNLRLAFEHYFSTERDFDGGNVKISIDGGDFQLIPADAFLYNGYTGPFQIDNNSNPLNNQPGFHGTNDGTNRGGTWGTSVVDLTGLVTGPASIQIRFDFGTDVCLGNDGWYIDSVRVFRCSSSSIVHADSNRWVPHLTSATGGFTTSLQMLNTDSTAQTVTLQPYASNGDPIGAVSIELAAGEQRTVNAGTLLGAEAGQVSLVADATVIVSAAYRIAEGAGASAHVRESQAMGRVFEVLPGEQDVVFDGMALINRGTESARIQVQTLNAAGEVIETFEVNTALAPFAKQLAVFDTYISEDTVRVRVISSQDATALFLRGTRVGVNPGYLFEVQPLVITP</sequence>
<evidence type="ECO:0000256" key="8">
    <source>
        <dbReference type="PIRSR" id="PIRSR623612-1"/>
    </source>
</evidence>
<dbReference type="EMBL" id="JAFREP010000031">
    <property type="protein sequence ID" value="MBO1322076.1"/>
    <property type="molecule type" value="Genomic_DNA"/>
</dbReference>
<evidence type="ECO:0000259" key="12">
    <source>
        <dbReference type="Pfam" id="PF07504"/>
    </source>
</evidence>
<comment type="similarity">
    <text evidence="1">Belongs to the peptidase M4 family.</text>
</comment>
<dbReference type="Pfam" id="PF02868">
    <property type="entry name" value="Peptidase_M4_C"/>
    <property type="match status" value="1"/>
</dbReference>
<keyword evidence="3" id="KW-0479">Metal-binding</keyword>
<keyword evidence="4 9" id="KW-0732">Signal</keyword>
<accession>A0A8J7QJL6</accession>
<dbReference type="InterPro" id="IPR050728">
    <property type="entry name" value="Zinc_Metalloprotease_M4"/>
</dbReference>
<evidence type="ECO:0000256" key="2">
    <source>
        <dbReference type="ARBA" id="ARBA00022670"/>
    </source>
</evidence>
<evidence type="ECO:0000313" key="13">
    <source>
        <dbReference type="EMBL" id="MBO1322076.1"/>
    </source>
</evidence>
<organism evidence="13 14">
    <name type="scientific">Acanthopleuribacter pedis</name>
    <dbReference type="NCBI Taxonomy" id="442870"/>
    <lineage>
        <taxon>Bacteria</taxon>
        <taxon>Pseudomonadati</taxon>
        <taxon>Acidobacteriota</taxon>
        <taxon>Holophagae</taxon>
        <taxon>Acanthopleuribacterales</taxon>
        <taxon>Acanthopleuribacteraceae</taxon>
        <taxon>Acanthopleuribacter</taxon>
    </lineage>
</organism>
<dbReference type="RefSeq" id="WP_207862048.1">
    <property type="nucleotide sequence ID" value="NZ_JAFREP010000031.1"/>
</dbReference>
<dbReference type="PANTHER" id="PTHR33794:SF1">
    <property type="entry name" value="BACILLOLYSIN"/>
    <property type="match status" value="1"/>
</dbReference>
<evidence type="ECO:0000256" key="5">
    <source>
        <dbReference type="ARBA" id="ARBA00022801"/>
    </source>
</evidence>
<name>A0A8J7QJL6_9BACT</name>
<evidence type="ECO:0000256" key="7">
    <source>
        <dbReference type="ARBA" id="ARBA00023049"/>
    </source>
</evidence>
<feature type="signal peptide" evidence="9">
    <location>
        <begin position="1"/>
        <end position="25"/>
    </location>
</feature>
<dbReference type="InterPro" id="IPR011096">
    <property type="entry name" value="FTP_domain"/>
</dbReference>
<dbReference type="SUPFAM" id="SSF55486">
    <property type="entry name" value="Metalloproteases ('zincins'), catalytic domain"/>
    <property type="match status" value="2"/>
</dbReference>
<proteinExistence type="inferred from homology"/>
<protein>
    <submittedName>
        <fullName evidence="13">M4 family metallopeptidase</fullName>
    </submittedName>
</protein>
<evidence type="ECO:0000256" key="9">
    <source>
        <dbReference type="SAM" id="SignalP"/>
    </source>
</evidence>
<dbReference type="Proteomes" id="UP000664417">
    <property type="component" value="Unassembled WGS sequence"/>
</dbReference>
<dbReference type="Gene3D" id="3.50.30.30">
    <property type="match status" value="1"/>
</dbReference>
<reference evidence="13" key="1">
    <citation type="submission" date="2021-03" db="EMBL/GenBank/DDBJ databases">
        <authorList>
            <person name="Wang G."/>
        </authorList>
    </citation>
    <scope>NUCLEOTIDE SEQUENCE</scope>
    <source>
        <strain evidence="13">KCTC 12899</strain>
    </source>
</reference>
<feature type="domain" description="Peptidase M4 C-terminal" evidence="11">
    <location>
        <begin position="548"/>
        <end position="670"/>
    </location>
</feature>
<dbReference type="AlphaFoldDB" id="A0A8J7QJL6"/>
<dbReference type="GO" id="GO:0046872">
    <property type="term" value="F:metal ion binding"/>
    <property type="evidence" value="ECO:0007669"/>
    <property type="project" value="UniProtKB-KW"/>
</dbReference>
<keyword evidence="6" id="KW-0862">Zinc</keyword>
<evidence type="ECO:0000259" key="11">
    <source>
        <dbReference type="Pfam" id="PF02868"/>
    </source>
</evidence>
<feature type="domain" description="FTP" evidence="12">
    <location>
        <begin position="108"/>
        <end position="154"/>
    </location>
</feature>
<evidence type="ECO:0000256" key="4">
    <source>
        <dbReference type="ARBA" id="ARBA00022729"/>
    </source>
</evidence>
<feature type="active site" description="Proton donor" evidence="8">
    <location>
        <position position="604"/>
    </location>
</feature>
<dbReference type="InterPro" id="IPR001570">
    <property type="entry name" value="Peptidase_M4_C_domain"/>
</dbReference>
<keyword evidence="7" id="KW-0482">Metalloprotease</keyword>
<dbReference type="PRINTS" id="PR00730">
    <property type="entry name" value="THERMOLYSIN"/>
</dbReference>
<dbReference type="GO" id="GO:0004222">
    <property type="term" value="F:metalloendopeptidase activity"/>
    <property type="evidence" value="ECO:0007669"/>
    <property type="project" value="InterPro"/>
</dbReference>
<feature type="domain" description="PA" evidence="10">
    <location>
        <begin position="443"/>
        <end position="532"/>
    </location>
</feature>
<evidence type="ECO:0000256" key="6">
    <source>
        <dbReference type="ARBA" id="ARBA00022833"/>
    </source>
</evidence>
<gene>
    <name evidence="13" type="ORF">J3U88_26605</name>
</gene>
<feature type="chain" id="PRO_5035328610" evidence="9">
    <location>
        <begin position="26"/>
        <end position="1152"/>
    </location>
</feature>
<dbReference type="InterPro" id="IPR003137">
    <property type="entry name" value="PA_domain"/>
</dbReference>
<dbReference type="InterPro" id="IPR023612">
    <property type="entry name" value="Peptidase_M4"/>
</dbReference>
<dbReference type="GO" id="GO:0006508">
    <property type="term" value="P:proteolysis"/>
    <property type="evidence" value="ECO:0007669"/>
    <property type="project" value="UniProtKB-KW"/>
</dbReference>
<dbReference type="CDD" id="cd04818">
    <property type="entry name" value="PA_subtilisin_1"/>
    <property type="match status" value="1"/>
</dbReference>
<dbReference type="InterPro" id="IPR027268">
    <property type="entry name" value="Peptidase_M4/M1_CTD_sf"/>
</dbReference>
<evidence type="ECO:0000256" key="3">
    <source>
        <dbReference type="ARBA" id="ARBA00022723"/>
    </source>
</evidence>
<keyword evidence="2" id="KW-0645">Protease</keyword>
<comment type="caution">
    <text evidence="13">The sequence shown here is derived from an EMBL/GenBank/DDBJ whole genome shotgun (WGS) entry which is preliminary data.</text>
</comment>
<keyword evidence="5" id="KW-0378">Hydrolase</keyword>
<dbReference type="Pfam" id="PF02225">
    <property type="entry name" value="PA"/>
    <property type="match status" value="1"/>
</dbReference>
<feature type="active site" evidence="8">
    <location>
        <position position="350"/>
    </location>
</feature>
<dbReference type="Gene3D" id="3.10.170.10">
    <property type="match status" value="1"/>
</dbReference>
<evidence type="ECO:0000256" key="1">
    <source>
        <dbReference type="ARBA" id="ARBA00009388"/>
    </source>
</evidence>